<dbReference type="InterPro" id="IPR008775">
    <property type="entry name" value="Phytyl_CoA_dOase-like"/>
</dbReference>
<gene>
    <name evidence="1" type="ORF">EYC82_14405</name>
</gene>
<dbReference type="Proteomes" id="UP001143304">
    <property type="component" value="Unassembled WGS sequence"/>
</dbReference>
<comment type="caution">
    <text evidence="1">The sequence shown here is derived from an EMBL/GenBank/DDBJ whole genome shotgun (WGS) entry which is preliminary data.</text>
</comment>
<sequence length="303" mass="34040">MIDSPLRAIAPSEIASLYRDGAVLLKNVLPQRWLNILEEGLEQANRQPGGMSSNVDGPLRIDQFPSSQSPALARFVAESPIAELVGRVLDSPVRFYMDQMFYKPAGEIEPTPWHQDTCYYNIEGQDLVRAWVSPDPVPREISMEVVRGSHRWNVTYHSWVGRPLEEDPEGAERAIKAMAAGEPVIGVEAHKTWSYANAFRDKSMPAAPDIATYKDSFDILGWDFEPGDVLLFHGHILHGAEGGCHSTQPRRAHASMWAGNDIRYMHRLGQVVPDPEGLYRYKPRSGDLLASFPDIFPIVWQPR</sequence>
<organism evidence="1 2">
    <name type="scientific">Candidatus Marimicrobium litorale</name>
    <dbReference type="NCBI Taxonomy" id="2518991"/>
    <lineage>
        <taxon>Bacteria</taxon>
        <taxon>Pseudomonadati</taxon>
        <taxon>Pseudomonadota</taxon>
        <taxon>Gammaproteobacteria</taxon>
        <taxon>Cellvibrionales</taxon>
        <taxon>Halieaceae</taxon>
        <taxon>Marimicrobium</taxon>
    </lineage>
</organism>
<evidence type="ECO:0008006" key="3">
    <source>
        <dbReference type="Google" id="ProtNLM"/>
    </source>
</evidence>
<proteinExistence type="predicted"/>
<keyword evidence="2" id="KW-1185">Reference proteome</keyword>
<evidence type="ECO:0000313" key="2">
    <source>
        <dbReference type="Proteomes" id="UP001143304"/>
    </source>
</evidence>
<dbReference type="PANTHER" id="PTHR20883">
    <property type="entry name" value="PHYTANOYL-COA DIOXYGENASE DOMAIN CONTAINING 1"/>
    <property type="match status" value="1"/>
</dbReference>
<accession>A0ABT3T8Q7</accession>
<dbReference type="PANTHER" id="PTHR20883:SF49">
    <property type="entry name" value="PHYTANOYL-COA DIOXYGENASE"/>
    <property type="match status" value="1"/>
</dbReference>
<dbReference type="Gene3D" id="2.60.120.620">
    <property type="entry name" value="q2cbj1_9rhob like domain"/>
    <property type="match status" value="1"/>
</dbReference>
<reference evidence="1" key="1">
    <citation type="submission" date="2019-02" db="EMBL/GenBank/DDBJ databases">
        <authorList>
            <person name="Li S.-H."/>
        </authorList>
    </citation>
    <scope>NUCLEOTIDE SEQUENCE</scope>
    <source>
        <strain evidence="1">IMCC11814</strain>
    </source>
</reference>
<evidence type="ECO:0000313" key="1">
    <source>
        <dbReference type="EMBL" id="MCX2978555.1"/>
    </source>
</evidence>
<dbReference type="EMBL" id="SHNO01000001">
    <property type="protein sequence ID" value="MCX2978555.1"/>
    <property type="molecule type" value="Genomic_DNA"/>
</dbReference>
<dbReference type="RefSeq" id="WP_279250252.1">
    <property type="nucleotide sequence ID" value="NZ_SHNO01000001.1"/>
</dbReference>
<name>A0ABT3T8Q7_9GAMM</name>
<dbReference type="Pfam" id="PF05721">
    <property type="entry name" value="PhyH"/>
    <property type="match status" value="1"/>
</dbReference>
<protein>
    <recommendedName>
        <fullName evidence="3">Phytanoyl-CoA dioxygenase</fullName>
    </recommendedName>
</protein>
<dbReference type="SUPFAM" id="SSF51197">
    <property type="entry name" value="Clavaminate synthase-like"/>
    <property type="match status" value="1"/>
</dbReference>